<organism evidence="1">
    <name type="scientific">Lotus japonicus</name>
    <name type="common">Lotus corniculatus var. japonicus</name>
    <dbReference type="NCBI Taxonomy" id="34305"/>
    <lineage>
        <taxon>Eukaryota</taxon>
        <taxon>Viridiplantae</taxon>
        <taxon>Streptophyta</taxon>
        <taxon>Embryophyta</taxon>
        <taxon>Tracheophyta</taxon>
        <taxon>Spermatophyta</taxon>
        <taxon>Magnoliopsida</taxon>
        <taxon>eudicotyledons</taxon>
        <taxon>Gunneridae</taxon>
        <taxon>Pentapetalae</taxon>
        <taxon>rosids</taxon>
        <taxon>fabids</taxon>
        <taxon>Fabales</taxon>
        <taxon>Fabaceae</taxon>
        <taxon>Papilionoideae</taxon>
        <taxon>50 kb inversion clade</taxon>
        <taxon>NPAAA clade</taxon>
        <taxon>Hologalegina</taxon>
        <taxon>robinioid clade</taxon>
        <taxon>Loteae</taxon>
        <taxon>Lotus</taxon>
    </lineage>
</organism>
<accession>I3SR59</accession>
<protein>
    <submittedName>
        <fullName evidence="1">Uncharacterized protein</fullName>
    </submittedName>
</protein>
<reference evidence="1" key="1">
    <citation type="submission" date="2012-05" db="EMBL/GenBank/DDBJ databases">
        <authorList>
            <person name="Krishnakumar V."/>
            <person name="Cheung F."/>
            <person name="Xiao Y."/>
            <person name="Chan A."/>
            <person name="Moskal W.A."/>
            <person name="Town C.D."/>
        </authorList>
    </citation>
    <scope>NUCLEOTIDE SEQUENCE</scope>
</reference>
<evidence type="ECO:0000313" key="1">
    <source>
        <dbReference type="EMBL" id="AFK42751.1"/>
    </source>
</evidence>
<sequence length="48" mass="5470">MDASVSKQESPHSFPCAFIRYSTLTLLGLIWKPFDPGILRQLKSFIVM</sequence>
<dbReference type="AlphaFoldDB" id="I3SR59"/>
<dbReference type="EMBL" id="BT142957">
    <property type="protein sequence ID" value="AFK42751.1"/>
    <property type="molecule type" value="mRNA"/>
</dbReference>
<proteinExistence type="evidence at transcript level"/>
<name>I3SR59_LOTJA</name>